<accession>A0A1D8N9G8</accession>
<proteinExistence type="predicted"/>
<sequence length="397" mass="45590">MDTVPNEILLNIFLFCELEAAVPLSQTCSRAAMMWTDLDATVIRCRVLERVPWITLNESGTGLSSWQKCALAIVARTEASQNKLRGWSYVYQENARRQITRGSRDSRWSPPVAAEEVKKQPGVIHPMRGPNPEEIKVRHPDAFYSPVVLDENDVFLHISDLNDKSHHNLINKGLCSRDEDGTWVVTNEHYLHENVKVTLLPNNTGAFLMVYYVKRQADDPIETNFSSQFYHLTPESVPPSSLDPQEWLSSAKPIGPPISLKYPELNLRRVVCSYNQVYNGFLYAMVRVGEWVRFWIDLGIVNIDGTRDLAVNANFPILECSFIDLTNRDHRRGYVEDGLDNYFVLSGEISTWISDLRTGTSYHAQTPEQRLEQQTHGISPFFYQHDKGRPHFHTWRL</sequence>
<protein>
    <recommendedName>
        <fullName evidence="3">F-box domain-containing protein</fullName>
    </recommendedName>
</protein>
<evidence type="ECO:0008006" key="3">
    <source>
        <dbReference type="Google" id="ProtNLM"/>
    </source>
</evidence>
<dbReference type="KEGG" id="yli:2909287"/>
<dbReference type="VEuPathDB" id="FungiDB:YALI1_C04690g"/>
<dbReference type="GeneID" id="2909287"/>
<dbReference type="RefSeq" id="XP_501403.3">
    <property type="nucleotide sequence ID" value="XM_501403.3"/>
</dbReference>
<dbReference type="VEuPathDB" id="FungiDB:YALI0_C03542g"/>
<dbReference type="EMBL" id="CP017555">
    <property type="protein sequence ID" value="AOW02288.1"/>
    <property type="molecule type" value="Genomic_DNA"/>
</dbReference>
<gene>
    <name evidence="1" type="ORF">YALI1_C04690g</name>
</gene>
<dbReference type="Proteomes" id="UP000182444">
    <property type="component" value="Chromosome 1C"/>
</dbReference>
<dbReference type="AlphaFoldDB" id="A0A1D8N9G8"/>
<name>A0A1D8N9G8_YARLL</name>
<organism evidence="1 2">
    <name type="scientific">Yarrowia lipolytica</name>
    <name type="common">Candida lipolytica</name>
    <dbReference type="NCBI Taxonomy" id="4952"/>
    <lineage>
        <taxon>Eukaryota</taxon>
        <taxon>Fungi</taxon>
        <taxon>Dikarya</taxon>
        <taxon>Ascomycota</taxon>
        <taxon>Saccharomycotina</taxon>
        <taxon>Dipodascomycetes</taxon>
        <taxon>Dipodascales</taxon>
        <taxon>Dipodascales incertae sedis</taxon>
        <taxon>Yarrowia</taxon>
    </lineage>
</organism>
<reference evidence="1 2" key="1">
    <citation type="journal article" date="2016" name="PLoS ONE">
        <title>Sequence Assembly of Yarrowia lipolytica Strain W29/CLIB89 Shows Transposable Element Diversity.</title>
        <authorList>
            <person name="Magnan C."/>
            <person name="Yu J."/>
            <person name="Chang I."/>
            <person name="Jahn E."/>
            <person name="Kanomata Y."/>
            <person name="Wu J."/>
            <person name="Zeller M."/>
            <person name="Oakes M."/>
            <person name="Baldi P."/>
            <person name="Sandmeyer S."/>
        </authorList>
    </citation>
    <scope>NUCLEOTIDE SEQUENCE [LARGE SCALE GENOMIC DNA]</scope>
    <source>
        <strain evidence="2">CLIB89(W29)</strain>
    </source>
</reference>
<evidence type="ECO:0000313" key="1">
    <source>
        <dbReference type="EMBL" id="AOW02288.1"/>
    </source>
</evidence>
<evidence type="ECO:0000313" key="2">
    <source>
        <dbReference type="Proteomes" id="UP000182444"/>
    </source>
</evidence>